<gene>
    <name evidence="3" type="ORF">DVH24_032858</name>
</gene>
<dbReference type="EMBL" id="RDQH01000337">
    <property type="protein sequence ID" value="RXH84574.1"/>
    <property type="molecule type" value="Genomic_DNA"/>
</dbReference>
<dbReference type="GO" id="GO:0016020">
    <property type="term" value="C:membrane"/>
    <property type="evidence" value="ECO:0007669"/>
    <property type="project" value="InterPro"/>
</dbReference>
<organism evidence="3 4">
    <name type="scientific">Malus domestica</name>
    <name type="common">Apple</name>
    <name type="synonym">Pyrus malus</name>
    <dbReference type="NCBI Taxonomy" id="3750"/>
    <lineage>
        <taxon>Eukaryota</taxon>
        <taxon>Viridiplantae</taxon>
        <taxon>Streptophyta</taxon>
        <taxon>Embryophyta</taxon>
        <taxon>Tracheophyta</taxon>
        <taxon>Spermatophyta</taxon>
        <taxon>Magnoliopsida</taxon>
        <taxon>eudicotyledons</taxon>
        <taxon>Gunneridae</taxon>
        <taxon>Pentapetalae</taxon>
        <taxon>rosids</taxon>
        <taxon>fabids</taxon>
        <taxon>Rosales</taxon>
        <taxon>Rosaceae</taxon>
        <taxon>Amygdaloideae</taxon>
        <taxon>Maleae</taxon>
        <taxon>Malus</taxon>
    </lineage>
</organism>
<reference evidence="3 4" key="1">
    <citation type="submission" date="2018-10" db="EMBL/GenBank/DDBJ databases">
        <title>A high-quality apple genome assembly.</title>
        <authorList>
            <person name="Hu J."/>
        </authorList>
    </citation>
    <scope>NUCLEOTIDE SEQUENCE [LARGE SCALE GENOMIC DNA]</scope>
    <source>
        <strain evidence="4">cv. HFTH1</strain>
        <tissue evidence="3">Young leaf</tissue>
    </source>
</reference>
<evidence type="ECO:0000256" key="1">
    <source>
        <dbReference type="SAM" id="Phobius"/>
    </source>
</evidence>
<dbReference type="InterPro" id="IPR022764">
    <property type="entry name" value="Peptidase_S54_rhomboid_dom"/>
</dbReference>
<sequence length="291" mass="34664">MWLHAEVFHVLANVLSLVFIGIRLGQEFGFEDILFSVEQRKEFIHRRWGSNFSFRHSIPFYRIKLLETEAERLFQFSITSVGTKIVLDILSNWFPISHVWLWWEFAFSSFYSIWYFCWCFWCTFGLLGSMLSELTSNWTMYVNKFKWLTQQNASPGRVTTPVQSKQKTLCICLFLIRMVWRRHCVIAILCVILIDHFVDSDFYFAVLDCLCWQYFVVLLLEIKAFSDRSHVFDKYTLGLVTLFRGQSKQPLFLVSLFELCPYIKMELQVAKYLLSDNMMYFSAHINFCLNI</sequence>
<dbReference type="AlphaFoldDB" id="A0A498IQS0"/>
<feature type="domain" description="Peptidase S54 rhomboid" evidence="2">
    <location>
        <begin position="1"/>
        <end position="34"/>
    </location>
</feature>
<feature type="transmembrane region" description="Helical" evidence="1">
    <location>
        <begin position="6"/>
        <end position="25"/>
    </location>
</feature>
<feature type="transmembrane region" description="Helical" evidence="1">
    <location>
        <begin position="179"/>
        <end position="196"/>
    </location>
</feature>
<proteinExistence type="predicted"/>
<keyword evidence="1" id="KW-0812">Transmembrane</keyword>
<protein>
    <recommendedName>
        <fullName evidence="2">Peptidase S54 rhomboid domain-containing protein</fullName>
    </recommendedName>
</protein>
<evidence type="ECO:0000313" key="4">
    <source>
        <dbReference type="Proteomes" id="UP000290289"/>
    </source>
</evidence>
<dbReference type="STRING" id="3750.A0A498IQS0"/>
<name>A0A498IQS0_MALDO</name>
<feature type="transmembrane region" description="Helical" evidence="1">
    <location>
        <begin position="109"/>
        <end position="131"/>
    </location>
</feature>
<dbReference type="GO" id="GO:0004252">
    <property type="term" value="F:serine-type endopeptidase activity"/>
    <property type="evidence" value="ECO:0007669"/>
    <property type="project" value="InterPro"/>
</dbReference>
<feature type="transmembrane region" description="Helical" evidence="1">
    <location>
        <begin position="202"/>
        <end position="220"/>
    </location>
</feature>
<keyword evidence="4" id="KW-1185">Reference proteome</keyword>
<dbReference type="Pfam" id="PF01694">
    <property type="entry name" value="Rhomboid"/>
    <property type="match status" value="1"/>
</dbReference>
<keyword evidence="1" id="KW-0472">Membrane</keyword>
<evidence type="ECO:0000259" key="2">
    <source>
        <dbReference type="Pfam" id="PF01694"/>
    </source>
</evidence>
<dbReference type="Proteomes" id="UP000290289">
    <property type="component" value="Chromosome 11"/>
</dbReference>
<accession>A0A498IQS0</accession>
<keyword evidence="1" id="KW-1133">Transmembrane helix</keyword>
<comment type="caution">
    <text evidence="3">The sequence shown here is derived from an EMBL/GenBank/DDBJ whole genome shotgun (WGS) entry which is preliminary data.</text>
</comment>
<evidence type="ECO:0000313" key="3">
    <source>
        <dbReference type="EMBL" id="RXH84574.1"/>
    </source>
</evidence>